<evidence type="ECO:0000259" key="8">
    <source>
        <dbReference type="Pfam" id="PF02384"/>
    </source>
</evidence>
<evidence type="ECO:0000256" key="5">
    <source>
        <dbReference type="ARBA" id="ARBA00022691"/>
    </source>
</evidence>
<dbReference type="PANTHER" id="PTHR42933">
    <property type="entry name" value="SLR6095 PROTEIN"/>
    <property type="match status" value="1"/>
</dbReference>
<comment type="similarity">
    <text evidence="1">Belongs to the N(4)/N(6)-methyltransferase family.</text>
</comment>
<protein>
    <recommendedName>
        <fullName evidence="2">site-specific DNA-methyltransferase (adenine-specific)</fullName>
        <ecNumber evidence="2">2.1.1.72</ecNumber>
    </recommendedName>
</protein>
<dbReference type="GO" id="GO:0009307">
    <property type="term" value="P:DNA restriction-modification system"/>
    <property type="evidence" value="ECO:0007669"/>
    <property type="project" value="UniProtKB-KW"/>
</dbReference>
<dbReference type="EMBL" id="VFSS01000012">
    <property type="protein sequence ID" value="TPE56768.1"/>
    <property type="molecule type" value="Genomic_DNA"/>
</dbReference>
<dbReference type="InterPro" id="IPR002052">
    <property type="entry name" value="DNA_methylase_N6_adenine_CS"/>
</dbReference>
<evidence type="ECO:0000256" key="7">
    <source>
        <dbReference type="ARBA" id="ARBA00047942"/>
    </source>
</evidence>
<feature type="domain" description="N6 adenine-specific DNA methyltransferase N-terminal" evidence="9">
    <location>
        <begin position="4"/>
        <end position="128"/>
    </location>
</feature>
<dbReference type="GO" id="GO:0009007">
    <property type="term" value="F:site-specific DNA-methyltransferase (adenine-specific) activity"/>
    <property type="evidence" value="ECO:0007669"/>
    <property type="project" value="UniProtKB-EC"/>
</dbReference>
<proteinExistence type="inferred from homology"/>
<keyword evidence="6" id="KW-0680">Restriction system</keyword>
<dbReference type="InterPro" id="IPR022749">
    <property type="entry name" value="D12N6_MeTrfase_N"/>
</dbReference>
<dbReference type="GO" id="GO:0003677">
    <property type="term" value="F:DNA binding"/>
    <property type="evidence" value="ECO:0007669"/>
    <property type="project" value="InterPro"/>
</dbReference>
<comment type="catalytic activity">
    <reaction evidence="7">
        <text>a 2'-deoxyadenosine in DNA + S-adenosyl-L-methionine = an N(6)-methyl-2'-deoxyadenosine in DNA + S-adenosyl-L-homocysteine + H(+)</text>
        <dbReference type="Rhea" id="RHEA:15197"/>
        <dbReference type="Rhea" id="RHEA-COMP:12418"/>
        <dbReference type="Rhea" id="RHEA-COMP:12419"/>
        <dbReference type="ChEBI" id="CHEBI:15378"/>
        <dbReference type="ChEBI" id="CHEBI:57856"/>
        <dbReference type="ChEBI" id="CHEBI:59789"/>
        <dbReference type="ChEBI" id="CHEBI:90615"/>
        <dbReference type="ChEBI" id="CHEBI:90616"/>
        <dbReference type="EC" id="2.1.1.72"/>
    </reaction>
</comment>
<dbReference type="Gene3D" id="1.20.1260.30">
    <property type="match status" value="1"/>
</dbReference>
<evidence type="ECO:0000313" key="10">
    <source>
        <dbReference type="EMBL" id="TPE56768.1"/>
    </source>
</evidence>
<comment type="caution">
    <text evidence="10">The sequence shown here is derived from an EMBL/GenBank/DDBJ whole genome shotgun (WGS) entry which is preliminary data.</text>
</comment>
<name>A0A501X879_9BACT</name>
<dbReference type="Gene3D" id="3.40.50.150">
    <property type="entry name" value="Vaccinia Virus protein VP39"/>
    <property type="match status" value="1"/>
</dbReference>
<accession>A0A501X879</accession>
<keyword evidence="4 10" id="KW-0808">Transferase</keyword>
<evidence type="ECO:0000256" key="6">
    <source>
        <dbReference type="ARBA" id="ARBA00022747"/>
    </source>
</evidence>
<dbReference type="GO" id="GO:0032259">
    <property type="term" value="P:methylation"/>
    <property type="evidence" value="ECO:0007669"/>
    <property type="project" value="UniProtKB-KW"/>
</dbReference>
<dbReference type="PRINTS" id="PR00507">
    <property type="entry name" value="N12N6MTFRASE"/>
</dbReference>
<dbReference type="InterPro" id="IPR029063">
    <property type="entry name" value="SAM-dependent_MTases_sf"/>
</dbReference>
<sequence length="488" mass="55991">MEIGNFVKKMQDTMRTDAGINGDAQRIEQMVWMLFLKVYDAKEANTWEILDKNYQSIIPEKYRWRNWAKGNMTGDSLLAFVNNELFPTLKNLPVSKEDPIKKKIVLDVFADANNYMKDGVALRRAIDIVDSLELDTKSDRHAFGDIYESILKDIQNAGNAGEFYTPRALTDFIVEVVSPKLTDKIADFACGTGGFLTSSIKYLDKQVTSAKDRNYLKNFYGVEKKPFPHLLAITNLLLHDVDSPNIMHGNSLERNIREYSEAEKFNVILMNPPYGGSERKDIQINFPADIRGSETADLFMGLIMYRLKKEGKAAVILPDGFLFGTDTTKTNLKKMLLTQYNLHTIIRLPGSVFAPYTSISTNILFFDKKPSQGEVWIYRMDMPKGYKAFSKTKPIKLEHFDEVKNWLANKKDIVDENGNYKAKRFTTEELKNLNYNLDQCGVPHVEEVILEPKQLIENYLKEKEQVNKDIKDVLNEISKILEIDLEVK</sequence>
<keyword evidence="5" id="KW-0949">S-adenosyl-L-methionine</keyword>
<dbReference type="InterPro" id="IPR003356">
    <property type="entry name" value="DNA_methylase_A-5"/>
</dbReference>
<evidence type="ECO:0000256" key="4">
    <source>
        <dbReference type="ARBA" id="ARBA00022679"/>
    </source>
</evidence>
<dbReference type="InterPro" id="IPR051537">
    <property type="entry name" value="DNA_Adenine_Mtase"/>
</dbReference>
<dbReference type="PROSITE" id="PS00092">
    <property type="entry name" value="N6_MTASE"/>
    <property type="match status" value="1"/>
</dbReference>
<evidence type="ECO:0000256" key="3">
    <source>
        <dbReference type="ARBA" id="ARBA00022603"/>
    </source>
</evidence>
<feature type="domain" description="DNA methylase adenine-specific" evidence="8">
    <location>
        <begin position="139"/>
        <end position="438"/>
    </location>
</feature>
<evidence type="ECO:0000256" key="2">
    <source>
        <dbReference type="ARBA" id="ARBA00011900"/>
    </source>
</evidence>
<dbReference type="AlphaFoldDB" id="A0A501X879"/>
<gene>
    <name evidence="10" type="ORF">FJO69_02775</name>
</gene>
<dbReference type="OrthoDB" id="9814572at2"/>
<dbReference type="Pfam" id="PF02384">
    <property type="entry name" value="N6_Mtase"/>
    <property type="match status" value="1"/>
</dbReference>
<dbReference type="Proteomes" id="UP000319776">
    <property type="component" value="Unassembled WGS sequence"/>
</dbReference>
<keyword evidence="3 10" id="KW-0489">Methyltransferase</keyword>
<organism evidence="10 11">
    <name type="scientific">[Mycoplasma] falconis</name>
    <dbReference type="NCBI Taxonomy" id="92403"/>
    <lineage>
        <taxon>Bacteria</taxon>
        <taxon>Bacillati</taxon>
        <taxon>Mycoplasmatota</taxon>
        <taxon>Mycoplasmoidales</taxon>
        <taxon>Metamycoplasmataceae</taxon>
        <taxon>Metamycoplasma</taxon>
    </lineage>
</organism>
<keyword evidence="11" id="KW-1185">Reference proteome</keyword>
<dbReference type="PANTHER" id="PTHR42933:SF4">
    <property type="entry name" value="TYPE I RESTRICTION ENZYME ECOKI METHYLASE SUBUNIT"/>
    <property type="match status" value="1"/>
</dbReference>
<reference evidence="10 11" key="1">
    <citation type="submission" date="2019-06" db="EMBL/GenBank/DDBJ databases">
        <title>Mycoplasma falconis type strain whole genome sequence.</title>
        <authorList>
            <person name="Spergser J."/>
        </authorList>
    </citation>
    <scope>NUCLEOTIDE SEQUENCE [LARGE SCALE GENOMIC DNA]</scope>
    <source>
        <strain evidence="10 11">ATCC 51372</strain>
    </source>
</reference>
<dbReference type="EC" id="2.1.1.72" evidence="2"/>
<dbReference type="GO" id="GO:0008170">
    <property type="term" value="F:N-methyltransferase activity"/>
    <property type="evidence" value="ECO:0007669"/>
    <property type="project" value="InterPro"/>
</dbReference>
<dbReference type="Pfam" id="PF12161">
    <property type="entry name" value="HsdM_N"/>
    <property type="match status" value="1"/>
</dbReference>
<evidence type="ECO:0000256" key="1">
    <source>
        <dbReference type="ARBA" id="ARBA00006594"/>
    </source>
</evidence>
<dbReference type="SUPFAM" id="SSF53335">
    <property type="entry name" value="S-adenosyl-L-methionine-dependent methyltransferases"/>
    <property type="match status" value="1"/>
</dbReference>
<evidence type="ECO:0000313" key="11">
    <source>
        <dbReference type="Proteomes" id="UP000319776"/>
    </source>
</evidence>
<dbReference type="InterPro" id="IPR038333">
    <property type="entry name" value="T1MK-like_N_sf"/>
</dbReference>
<dbReference type="RefSeq" id="WP_140781544.1">
    <property type="nucleotide sequence ID" value="NZ_VFSS01000012.1"/>
</dbReference>
<evidence type="ECO:0000259" key="9">
    <source>
        <dbReference type="Pfam" id="PF12161"/>
    </source>
</evidence>